<protein>
    <submittedName>
        <fullName evidence="2">Uncharacterized protein</fullName>
    </submittedName>
</protein>
<name>A0AAP0RLZ5_LIQFO</name>
<evidence type="ECO:0000313" key="3">
    <source>
        <dbReference type="Proteomes" id="UP001415857"/>
    </source>
</evidence>
<proteinExistence type="inferred from homology"/>
<dbReference type="AlphaFoldDB" id="A0AAP0RLZ5"/>
<organism evidence="2 3">
    <name type="scientific">Liquidambar formosana</name>
    <name type="common">Formosan gum</name>
    <dbReference type="NCBI Taxonomy" id="63359"/>
    <lineage>
        <taxon>Eukaryota</taxon>
        <taxon>Viridiplantae</taxon>
        <taxon>Streptophyta</taxon>
        <taxon>Embryophyta</taxon>
        <taxon>Tracheophyta</taxon>
        <taxon>Spermatophyta</taxon>
        <taxon>Magnoliopsida</taxon>
        <taxon>eudicotyledons</taxon>
        <taxon>Gunneridae</taxon>
        <taxon>Pentapetalae</taxon>
        <taxon>Saxifragales</taxon>
        <taxon>Altingiaceae</taxon>
        <taxon>Liquidambar</taxon>
    </lineage>
</organism>
<dbReference type="GO" id="GO:0005739">
    <property type="term" value="C:mitochondrion"/>
    <property type="evidence" value="ECO:0007669"/>
    <property type="project" value="TreeGrafter"/>
</dbReference>
<dbReference type="PANTHER" id="PTHR45688">
    <property type="match status" value="1"/>
</dbReference>
<evidence type="ECO:0000256" key="1">
    <source>
        <dbReference type="ARBA" id="ARBA00008954"/>
    </source>
</evidence>
<evidence type="ECO:0000313" key="2">
    <source>
        <dbReference type="EMBL" id="KAK9280574.1"/>
    </source>
</evidence>
<keyword evidence="3" id="KW-1185">Reference proteome</keyword>
<accession>A0AAP0RLZ5</accession>
<sequence>MAEQRVDIDAVVGEYMKRRERTVAAALMTGVHHALNPDQCRGVFGSHGVKYAKDCQDIIDYGTCGRVAGFILEAIQSVGGTLELAPKKQEAFLKLMRFSWGLLANRHW</sequence>
<comment type="similarity">
    <text evidence="1">Belongs to the class-III pyridoxal-phosphate-dependent aminotransferase family.</text>
</comment>
<dbReference type="EMBL" id="JBBPBK010000008">
    <property type="protein sequence ID" value="KAK9280574.1"/>
    <property type="molecule type" value="Genomic_DNA"/>
</dbReference>
<gene>
    <name evidence="2" type="ORF">L1049_014267</name>
</gene>
<comment type="caution">
    <text evidence="2">The sequence shown here is derived from an EMBL/GenBank/DDBJ whole genome shotgun (WGS) entry which is preliminary data.</text>
</comment>
<dbReference type="Proteomes" id="UP001415857">
    <property type="component" value="Unassembled WGS sequence"/>
</dbReference>
<reference evidence="2 3" key="1">
    <citation type="journal article" date="2024" name="Plant J.">
        <title>Genome sequences and population genomics reveal climatic adaptation and genomic divergence between two closely related sweetgum species.</title>
        <authorList>
            <person name="Xu W.Q."/>
            <person name="Ren C.Q."/>
            <person name="Zhang X.Y."/>
            <person name="Comes H.P."/>
            <person name="Liu X.H."/>
            <person name="Li Y.G."/>
            <person name="Kettle C.J."/>
            <person name="Jalonen R."/>
            <person name="Gaisberger H."/>
            <person name="Ma Y.Z."/>
            <person name="Qiu Y.X."/>
        </authorList>
    </citation>
    <scope>NUCLEOTIDE SEQUENCE [LARGE SCALE GENOMIC DNA]</scope>
    <source>
        <strain evidence="2">Hangzhou</strain>
    </source>
</reference>
<dbReference type="PANTHER" id="PTHR45688:SF16">
    <property type="entry name" value="ALANINE-GLYOXYLATE AMINOTRANSFERASE-LIKE PROTEIN"/>
    <property type="match status" value="1"/>
</dbReference>